<gene>
    <name evidence="3" type="ORF">MPEBLZ_02070</name>
</gene>
<dbReference type="HAMAP" id="MF_00794">
    <property type="entry name" value="UPF0330"/>
    <property type="match status" value="1"/>
</dbReference>
<evidence type="ECO:0000313" key="4">
    <source>
        <dbReference type="Proteomes" id="UP000050360"/>
    </source>
</evidence>
<dbReference type="Pfam" id="PF02697">
    <property type="entry name" value="VAPB_antitox"/>
    <property type="match status" value="1"/>
</dbReference>
<comment type="caution">
    <text evidence="3">The sequence shown here is derived from an EMBL/GenBank/DDBJ whole genome shotgun (WGS) entry which is preliminary data.</text>
</comment>
<keyword evidence="1" id="KW-1277">Toxin-antitoxin system</keyword>
<organism evidence="3 4">
    <name type="scientific">Candidatus Methanoperedens nitratireducens</name>
    <dbReference type="NCBI Taxonomy" id="1392998"/>
    <lineage>
        <taxon>Archaea</taxon>
        <taxon>Methanobacteriati</taxon>
        <taxon>Methanobacteriota</taxon>
        <taxon>Stenosarchaea group</taxon>
        <taxon>Methanomicrobia</taxon>
        <taxon>Methanosarcinales</taxon>
        <taxon>ANME-2 cluster</taxon>
        <taxon>Candidatus Methanoperedentaceae</taxon>
        <taxon>Candidatus Methanoperedens</taxon>
    </lineage>
</organism>
<dbReference type="Proteomes" id="UP000050360">
    <property type="component" value="Unassembled WGS sequence"/>
</dbReference>
<evidence type="ECO:0000256" key="2">
    <source>
        <dbReference type="HAMAP-Rule" id="MF_00794"/>
    </source>
</evidence>
<proteinExistence type="inferred from homology"/>
<comment type="similarity">
    <text evidence="2">Belongs to the UPF0330 family.</text>
</comment>
<dbReference type="AlphaFoldDB" id="A0A0P8C9B8"/>
<evidence type="ECO:0000313" key="3">
    <source>
        <dbReference type="EMBL" id="KPQ43377.1"/>
    </source>
</evidence>
<evidence type="ECO:0000256" key="1">
    <source>
        <dbReference type="ARBA" id="ARBA00022649"/>
    </source>
</evidence>
<protein>
    <recommendedName>
        <fullName evidence="2">Putative antitoxin MPEBLZ_02070</fullName>
    </recommendedName>
</protein>
<reference evidence="3 4" key="1">
    <citation type="submission" date="2015-09" db="EMBL/GenBank/DDBJ databases">
        <title>A metagenomics-based metabolic model of nitrate-dependent anaerobic oxidation of methane by Methanoperedens-like archaea.</title>
        <authorList>
            <person name="Arshad A."/>
            <person name="Speth D.R."/>
            <person name="De Graaf R.M."/>
            <person name="Op Den Camp H.J."/>
            <person name="Jetten M.S."/>
            <person name="Welte C.U."/>
        </authorList>
    </citation>
    <scope>NUCLEOTIDE SEQUENCE [LARGE SCALE GENOMIC DNA]</scope>
</reference>
<dbReference type="InterPro" id="IPR003847">
    <property type="entry name" value="Put_antitoxin"/>
</dbReference>
<accession>A0A0P8C9B8</accession>
<sequence>MATKTISIREEVYDILTSLKKEKESFSDVILKLTKKRKPNLKDYFGGLKDSKAIIEIKEDCKKIRESARLRTI</sequence>
<comment type="function">
    <text evidence="2">Possibly the antitoxin component of a toxin-antitoxin (TA) module.</text>
</comment>
<name>A0A0P8C9B8_9EURY</name>
<dbReference type="EMBL" id="LKCM01000153">
    <property type="protein sequence ID" value="KPQ43377.1"/>
    <property type="molecule type" value="Genomic_DNA"/>
</dbReference>